<evidence type="ECO:0000256" key="1">
    <source>
        <dbReference type="SAM" id="MobiDB-lite"/>
    </source>
</evidence>
<evidence type="ECO:0000313" key="3">
    <source>
        <dbReference type="Proteomes" id="UP001153365"/>
    </source>
</evidence>
<feature type="region of interest" description="Disordered" evidence="1">
    <location>
        <begin position="1"/>
        <end position="63"/>
    </location>
</feature>
<protein>
    <submittedName>
        <fullName evidence="2">Uncharacterized protein</fullName>
    </submittedName>
</protein>
<reference evidence="2" key="1">
    <citation type="submission" date="2022-06" db="EMBL/GenBank/DDBJ databases">
        <authorList>
            <consortium name="SYNGENTA / RWTH Aachen University"/>
        </authorList>
    </citation>
    <scope>NUCLEOTIDE SEQUENCE</scope>
</reference>
<organism evidence="2 3">
    <name type="scientific">Phakopsora pachyrhizi</name>
    <name type="common">Asian soybean rust disease fungus</name>
    <dbReference type="NCBI Taxonomy" id="170000"/>
    <lineage>
        <taxon>Eukaryota</taxon>
        <taxon>Fungi</taxon>
        <taxon>Dikarya</taxon>
        <taxon>Basidiomycota</taxon>
        <taxon>Pucciniomycotina</taxon>
        <taxon>Pucciniomycetes</taxon>
        <taxon>Pucciniales</taxon>
        <taxon>Phakopsoraceae</taxon>
        <taxon>Phakopsora</taxon>
    </lineage>
</organism>
<accession>A0AAV0AV41</accession>
<name>A0AAV0AV41_PHAPC</name>
<gene>
    <name evidence="2" type="ORF">PPACK8108_LOCUS8717</name>
</gene>
<dbReference type="AlphaFoldDB" id="A0AAV0AV41"/>
<evidence type="ECO:0000313" key="2">
    <source>
        <dbReference type="EMBL" id="CAH7673820.1"/>
    </source>
</evidence>
<comment type="caution">
    <text evidence="2">The sequence shown here is derived from an EMBL/GenBank/DDBJ whole genome shotgun (WGS) entry which is preliminary data.</text>
</comment>
<proteinExistence type="predicted"/>
<dbReference type="EMBL" id="CALTRL010001823">
    <property type="protein sequence ID" value="CAH7673820.1"/>
    <property type="molecule type" value="Genomic_DNA"/>
</dbReference>
<sequence>MEVMEGWGRKGERERRRRERGKQEGEGRSAGLAQHCSPPHYKYVAHPVTPRGEQGESSAPERL</sequence>
<dbReference type="Proteomes" id="UP001153365">
    <property type="component" value="Unassembled WGS sequence"/>
</dbReference>
<keyword evidence="3" id="KW-1185">Reference proteome</keyword>